<dbReference type="GeneID" id="45657009"/>
<dbReference type="EMBL" id="FMWJ01000051">
    <property type="protein sequence ID" value="SCZ74252.1"/>
    <property type="molecule type" value="Genomic_DNA"/>
</dbReference>
<accession>A0A1G5RJE3</accession>
<organism evidence="1 2">
    <name type="scientific">Photorhabdus luminescens</name>
    <name type="common">Xenorhabdus luminescens</name>
    <dbReference type="NCBI Taxonomy" id="29488"/>
    <lineage>
        <taxon>Bacteria</taxon>
        <taxon>Pseudomonadati</taxon>
        <taxon>Pseudomonadota</taxon>
        <taxon>Gammaproteobacteria</taxon>
        <taxon>Enterobacterales</taxon>
        <taxon>Morganellaceae</taxon>
        <taxon>Photorhabdus</taxon>
    </lineage>
</organism>
<dbReference type="OrthoDB" id="6424941at2"/>
<evidence type="ECO:0000313" key="1">
    <source>
        <dbReference type="EMBL" id="SCZ74252.1"/>
    </source>
</evidence>
<dbReference type="Gene3D" id="3.40.1580.10">
    <property type="entry name" value="SMI1/KNR4-like"/>
    <property type="match status" value="1"/>
</dbReference>
<name>A0A1G5RJE3_PHOLU</name>
<proteinExistence type="predicted"/>
<dbReference type="SUPFAM" id="SSF160631">
    <property type="entry name" value="SMI1/KNR4-like"/>
    <property type="match status" value="1"/>
</dbReference>
<evidence type="ECO:0008006" key="3">
    <source>
        <dbReference type="Google" id="ProtNLM"/>
    </source>
</evidence>
<gene>
    <name evidence="1" type="ORF">SAMN02982990_04577</name>
</gene>
<dbReference type="InterPro" id="IPR037883">
    <property type="entry name" value="Knr4/Smi1-like_sf"/>
</dbReference>
<sequence>MNIVDAYNQMNLWINSSNGEVINIGNSEKYSFTRLKLFSDAELYQFESDTKVKLPEQYKCFLINVGAVDIFSTDIDSGIEILSPLDVKNFSKSVFYNFGDDLYPNLLLTTSIPKFGYFGGFWTKNQSDNNYSIYYPDIPPEFWIEEADFISFNEWFISLVESKGKKL</sequence>
<protein>
    <recommendedName>
        <fullName evidence="3">SMI1/KNR4 family protein</fullName>
    </recommendedName>
</protein>
<reference evidence="2" key="1">
    <citation type="submission" date="2016-10" db="EMBL/GenBank/DDBJ databases">
        <authorList>
            <person name="Varghese N."/>
            <person name="Submissions S."/>
        </authorList>
    </citation>
    <scope>NUCLEOTIDE SEQUENCE [LARGE SCALE GENOMIC DNA]</scope>
    <source>
        <strain evidence="2">ATCC 29999</strain>
    </source>
</reference>
<evidence type="ECO:0000313" key="2">
    <source>
        <dbReference type="Proteomes" id="UP000183223"/>
    </source>
</evidence>
<dbReference type="AlphaFoldDB" id="A0A1G5RJE3"/>
<dbReference type="Proteomes" id="UP000183223">
    <property type="component" value="Unassembled WGS sequence"/>
</dbReference>
<keyword evidence="2" id="KW-1185">Reference proteome</keyword>
<dbReference type="RefSeq" id="WP_049584091.1">
    <property type="nucleotide sequence ID" value="NZ_CAWQXX010000013.1"/>
</dbReference>